<reference evidence="3" key="1">
    <citation type="submission" date="2016-11" db="UniProtKB">
        <authorList>
            <consortium name="WormBaseParasite"/>
        </authorList>
    </citation>
    <scope>IDENTIFICATION</scope>
</reference>
<sequence length="191" mass="22855">MGRIFKECDYGERSEEVLQLTYDFYFKGVHPKDQEKIIQQIVKFIGDYSINYGTYRYANQMAELEHDVYFYQFEYHNPGGFGVFKWLLPFLGSTHCTEMRYVLGKGIISKFRPNEHDKKMIEVMTTYFTNFAKYGNPNGREDEPWEKHESFAPFRHFKIDLDESSMAEDYQDRRAELWDKLRALNVSRAQL</sequence>
<dbReference type="Gene3D" id="3.40.50.1820">
    <property type="entry name" value="alpha/beta hydrolase"/>
    <property type="match status" value="1"/>
</dbReference>
<dbReference type="Pfam" id="PF00135">
    <property type="entry name" value="COesterase"/>
    <property type="match status" value="1"/>
</dbReference>
<organism evidence="2 3">
    <name type="scientific">Caenorhabditis tropicalis</name>
    <dbReference type="NCBI Taxonomy" id="1561998"/>
    <lineage>
        <taxon>Eukaryota</taxon>
        <taxon>Metazoa</taxon>
        <taxon>Ecdysozoa</taxon>
        <taxon>Nematoda</taxon>
        <taxon>Chromadorea</taxon>
        <taxon>Rhabditida</taxon>
        <taxon>Rhabditina</taxon>
        <taxon>Rhabditomorpha</taxon>
        <taxon>Rhabditoidea</taxon>
        <taxon>Rhabditidae</taxon>
        <taxon>Peloderinae</taxon>
        <taxon>Caenorhabditis</taxon>
    </lineage>
</organism>
<dbReference type="Proteomes" id="UP000095282">
    <property type="component" value="Unplaced"/>
</dbReference>
<dbReference type="InterPro" id="IPR002018">
    <property type="entry name" value="CarbesteraseB"/>
</dbReference>
<dbReference type="SUPFAM" id="SSF53474">
    <property type="entry name" value="alpha/beta-Hydrolases"/>
    <property type="match status" value="1"/>
</dbReference>
<keyword evidence="2" id="KW-1185">Reference proteome</keyword>
<dbReference type="InterPro" id="IPR043187">
    <property type="entry name" value="CM06B1-like"/>
</dbReference>
<protein>
    <submittedName>
        <fullName evidence="3">COesterase domain-containing protein</fullName>
    </submittedName>
</protein>
<dbReference type="PANTHER" id="PTHR45029:SF6">
    <property type="entry name" value="CARBOXYLIC ESTER HYDROLASE"/>
    <property type="match status" value="1"/>
</dbReference>
<dbReference type="WBParaSite" id="Csp11.Scaffold629.g12866.t1">
    <property type="protein sequence ID" value="Csp11.Scaffold629.g12866.t1"/>
    <property type="gene ID" value="Csp11.Scaffold629.g12866"/>
</dbReference>
<evidence type="ECO:0000313" key="3">
    <source>
        <dbReference type="WBParaSite" id="Csp11.Scaffold629.g12866.t1"/>
    </source>
</evidence>
<dbReference type="STRING" id="1561998.A0A1I7TXT0"/>
<dbReference type="PANTHER" id="PTHR45029">
    <property type="entry name" value="CARBOXYLIC ESTER HYDROLASE-RELATED"/>
    <property type="match status" value="1"/>
</dbReference>
<dbReference type="AlphaFoldDB" id="A0A1I7TXT0"/>
<accession>A0A1I7TXT0</accession>
<evidence type="ECO:0000259" key="1">
    <source>
        <dbReference type="Pfam" id="PF00135"/>
    </source>
</evidence>
<dbReference type="InterPro" id="IPR029058">
    <property type="entry name" value="AB_hydrolase_fold"/>
</dbReference>
<proteinExistence type="predicted"/>
<evidence type="ECO:0000313" key="2">
    <source>
        <dbReference type="Proteomes" id="UP000095282"/>
    </source>
</evidence>
<name>A0A1I7TXT0_9PELO</name>
<feature type="domain" description="Carboxylesterase type B" evidence="1">
    <location>
        <begin position="13"/>
        <end position="178"/>
    </location>
</feature>
<dbReference type="eggNOG" id="KOG1516">
    <property type="taxonomic scope" value="Eukaryota"/>
</dbReference>